<dbReference type="AlphaFoldDB" id="I6T9V6"/>
<evidence type="ECO:0000313" key="1">
    <source>
        <dbReference type="EMBL" id="AFM70039.1"/>
    </source>
</evidence>
<dbReference type="Proteomes" id="UP000002895">
    <property type="component" value="Chromosome"/>
</dbReference>
<name>I6T9V6_ENTHA</name>
<evidence type="ECO:0000313" key="2">
    <source>
        <dbReference type="Proteomes" id="UP000002895"/>
    </source>
</evidence>
<dbReference type="EMBL" id="CP003504">
    <property type="protein sequence ID" value="AFM70039.1"/>
    <property type="molecule type" value="Genomic_DNA"/>
</dbReference>
<dbReference type="HOGENOM" id="CLU_175418_0_0_9"/>
<organism evidence="1 2">
    <name type="scientific">Enterococcus hirae (strain ATCC 9790 / DSM 20160 / JCM 8729 / LMG 6399 / NBRC 3181 / NCIMB 6459 / NCDO 1258 / NCTC 12367 / WDCM 00089 / R)</name>
    <dbReference type="NCBI Taxonomy" id="768486"/>
    <lineage>
        <taxon>Bacteria</taxon>
        <taxon>Bacillati</taxon>
        <taxon>Bacillota</taxon>
        <taxon>Bacilli</taxon>
        <taxon>Lactobacillales</taxon>
        <taxon>Enterococcaceae</taxon>
        <taxon>Enterococcus</taxon>
    </lineage>
</organism>
<dbReference type="PATRIC" id="fig|768486.3.peg.1038"/>
<gene>
    <name evidence="1" type="ordered locus">EHR_05430</name>
</gene>
<dbReference type="KEGG" id="ehr:EHR_05430"/>
<reference evidence="1 2" key="1">
    <citation type="journal article" date="2012" name="J. Bacteriol.">
        <title>Genome sequence of Enterococcus hirae (Streptococcus faecalis) ATCC 9790, a model organism for the study of ion transport, bioenergetics, and copper homeostasis.</title>
        <authorList>
            <person name="Gaechter T."/>
            <person name="Wunderlin C."/>
            <person name="Schmidheini T."/>
            <person name="Solioz M."/>
        </authorList>
    </citation>
    <scope>NUCLEOTIDE SEQUENCE [LARGE SCALE GENOMIC DNA]</scope>
    <source>
        <strain evidence="2">ATCC 9790 / DSM 20160 / JCM 8729 / LMG 6399 / NBRC 3181 / NCIMB 6459 / NCDO 1258 / NCTC 12367 / WDCM 00089 / R</strain>
    </source>
</reference>
<proteinExistence type="predicted"/>
<sequence>MIEEYFKEVGITLVELPIELVDDRPVYGGYLKELPVINATGESRKIMHQKLASMYQAYREQLLTDMEIEKEKQ</sequence>
<accession>I6T9V6</accession>
<protein>
    <submittedName>
        <fullName evidence="1">Uncharacterized protein</fullName>
    </submittedName>
</protein>
<keyword evidence="2" id="KW-1185">Reference proteome</keyword>